<dbReference type="GO" id="GO:0006355">
    <property type="term" value="P:regulation of DNA-templated transcription"/>
    <property type="evidence" value="ECO:0007669"/>
    <property type="project" value="UniProtKB-UniRule"/>
</dbReference>
<evidence type="ECO:0000256" key="1">
    <source>
        <dbReference type="RuleBase" id="RU367018"/>
    </source>
</evidence>
<dbReference type="AlphaFoldDB" id="A0AAD8M221"/>
<protein>
    <recommendedName>
        <fullName evidence="1">Protein FAR1-RELATED SEQUENCE</fullName>
    </recommendedName>
</protein>
<accession>A0AAD8M221</accession>
<organism evidence="2 3">
    <name type="scientific">Heracleum sosnowskyi</name>
    <dbReference type="NCBI Taxonomy" id="360622"/>
    <lineage>
        <taxon>Eukaryota</taxon>
        <taxon>Viridiplantae</taxon>
        <taxon>Streptophyta</taxon>
        <taxon>Embryophyta</taxon>
        <taxon>Tracheophyta</taxon>
        <taxon>Spermatophyta</taxon>
        <taxon>Magnoliopsida</taxon>
        <taxon>eudicotyledons</taxon>
        <taxon>Gunneridae</taxon>
        <taxon>Pentapetalae</taxon>
        <taxon>asterids</taxon>
        <taxon>campanulids</taxon>
        <taxon>Apiales</taxon>
        <taxon>Apiaceae</taxon>
        <taxon>Apioideae</taxon>
        <taxon>apioid superclade</taxon>
        <taxon>Tordylieae</taxon>
        <taxon>Tordyliinae</taxon>
        <taxon>Heracleum</taxon>
    </lineage>
</organism>
<reference evidence="2" key="1">
    <citation type="submission" date="2023-02" db="EMBL/GenBank/DDBJ databases">
        <title>Genome of toxic invasive species Heracleum sosnowskyi carries increased number of genes despite the absence of recent whole-genome duplications.</title>
        <authorList>
            <person name="Schelkunov M."/>
            <person name="Shtratnikova V."/>
            <person name="Makarenko M."/>
            <person name="Klepikova A."/>
            <person name="Omelchenko D."/>
            <person name="Novikova G."/>
            <person name="Obukhova E."/>
            <person name="Bogdanov V."/>
            <person name="Penin A."/>
            <person name="Logacheva M."/>
        </authorList>
    </citation>
    <scope>NUCLEOTIDE SEQUENCE</scope>
    <source>
        <strain evidence="2">Hsosn_3</strain>
        <tissue evidence="2">Leaf</tissue>
    </source>
</reference>
<keyword evidence="3" id="KW-1185">Reference proteome</keyword>
<dbReference type="PANTHER" id="PTHR31669">
    <property type="entry name" value="PROTEIN FAR1-RELATED SEQUENCE 10-RELATED"/>
    <property type="match status" value="1"/>
</dbReference>
<keyword evidence="1" id="KW-0479">Metal-binding</keyword>
<dbReference type="PANTHER" id="PTHR31669:SF306">
    <property type="entry name" value="PROTEIN FAR1-RELATED SEQUENCE"/>
    <property type="match status" value="1"/>
</dbReference>
<dbReference type="Proteomes" id="UP001237642">
    <property type="component" value="Unassembled WGS sequence"/>
</dbReference>
<evidence type="ECO:0000313" key="2">
    <source>
        <dbReference type="EMBL" id="KAK1356687.1"/>
    </source>
</evidence>
<name>A0AAD8M221_9APIA</name>
<dbReference type="EMBL" id="JAUIZM010000011">
    <property type="protein sequence ID" value="KAK1356687.1"/>
    <property type="molecule type" value="Genomic_DNA"/>
</dbReference>
<dbReference type="GO" id="GO:0008270">
    <property type="term" value="F:zinc ion binding"/>
    <property type="evidence" value="ECO:0007669"/>
    <property type="project" value="UniProtKB-UniRule"/>
</dbReference>
<reference evidence="2" key="2">
    <citation type="submission" date="2023-05" db="EMBL/GenBank/DDBJ databases">
        <authorList>
            <person name="Schelkunov M.I."/>
        </authorList>
    </citation>
    <scope>NUCLEOTIDE SEQUENCE</scope>
    <source>
        <strain evidence="2">Hsosn_3</strain>
        <tissue evidence="2">Leaf</tissue>
    </source>
</reference>
<dbReference type="InterPro" id="IPR031052">
    <property type="entry name" value="FHY3/FAR1"/>
</dbReference>
<comment type="function">
    <text evidence="1">Putative transcription activator involved in regulating light control of development.</text>
</comment>
<keyword evidence="1" id="KW-0539">Nucleus</keyword>
<keyword evidence="1" id="KW-0863">Zinc-finger</keyword>
<evidence type="ECO:0000313" key="3">
    <source>
        <dbReference type="Proteomes" id="UP001237642"/>
    </source>
</evidence>
<gene>
    <name evidence="2" type="ORF">POM88_049943</name>
</gene>
<comment type="caution">
    <text evidence="2">The sequence shown here is derived from an EMBL/GenBank/DDBJ whole genome shotgun (WGS) entry which is preliminary data.</text>
</comment>
<keyword evidence="1" id="KW-0862">Zinc</keyword>
<comment type="similarity">
    <text evidence="1">Belongs to the FHY3/FAR1 family.</text>
</comment>
<proteinExistence type="inferred from homology"/>
<comment type="subcellular location">
    <subcellularLocation>
        <location evidence="1">Nucleus</location>
    </subcellularLocation>
</comment>
<sequence>MMMQIPNSLHKRKLRKIPLNCIQGLYFLEEIQARCGDFEIEDLDNVDGIKTYSIKDKLSKDKLFQVIVKLNTKKVECSYKLYTRVGYLCKHSFFCFTLCDIHEIPDHLLNKRWLKNAKERFSKIQIGEFNDSCAEHDIRCVQPKDCWFEFQSCIANAFGDKELIKFVYDAIKALKKKVSKLAKQKGLSKLDDGFIEITFGSNVEEITIYVTYTVELQ</sequence>
<dbReference type="GO" id="GO:0005634">
    <property type="term" value="C:nucleus"/>
    <property type="evidence" value="ECO:0007669"/>
    <property type="project" value="UniProtKB-SubCell"/>
</dbReference>